<dbReference type="EMBL" id="JAGEOJ010000018">
    <property type="protein sequence ID" value="MBO2453070.1"/>
    <property type="molecule type" value="Genomic_DNA"/>
</dbReference>
<keyword evidence="2" id="KW-1185">Reference proteome</keyword>
<protein>
    <submittedName>
        <fullName evidence="1">Uncharacterized protein</fullName>
    </submittedName>
</protein>
<comment type="caution">
    <text evidence="1">The sequence shown here is derived from an EMBL/GenBank/DDBJ whole genome shotgun (WGS) entry which is preliminary data.</text>
</comment>
<gene>
    <name evidence="1" type="ORF">J4573_38670</name>
</gene>
<evidence type="ECO:0000313" key="2">
    <source>
        <dbReference type="Proteomes" id="UP000669179"/>
    </source>
</evidence>
<reference evidence="1" key="1">
    <citation type="submission" date="2021-03" db="EMBL/GenBank/DDBJ databases">
        <authorList>
            <person name="Kanchanasin P."/>
            <person name="Saeng-In P."/>
            <person name="Phongsopitanun W."/>
            <person name="Yuki M."/>
            <person name="Kudo T."/>
            <person name="Ohkuma M."/>
            <person name="Tanasupawat S."/>
        </authorList>
    </citation>
    <scope>NUCLEOTIDE SEQUENCE</scope>
    <source>
        <strain evidence="1">GKU 128</strain>
    </source>
</reference>
<dbReference type="RefSeq" id="WP_208261078.1">
    <property type="nucleotide sequence ID" value="NZ_JAGEOJ010000018.1"/>
</dbReference>
<dbReference type="AlphaFoldDB" id="A0A939TE80"/>
<proteinExistence type="predicted"/>
<dbReference type="Proteomes" id="UP000669179">
    <property type="component" value="Unassembled WGS sequence"/>
</dbReference>
<name>A0A939TE80_9ACTN</name>
<evidence type="ECO:0000313" key="1">
    <source>
        <dbReference type="EMBL" id="MBO2453070.1"/>
    </source>
</evidence>
<accession>A0A939TE80</accession>
<sequence>MGESVRRSAEDTHNLAQAMAAFNRAMDIYQANTISQGSRLKPEEADELRVLGDIIQRAAARVQELRRQGASADEGPGLQTP</sequence>
<organism evidence="1 2">
    <name type="scientific">Actinomadura barringtoniae</name>
    <dbReference type="NCBI Taxonomy" id="1427535"/>
    <lineage>
        <taxon>Bacteria</taxon>
        <taxon>Bacillati</taxon>
        <taxon>Actinomycetota</taxon>
        <taxon>Actinomycetes</taxon>
        <taxon>Streptosporangiales</taxon>
        <taxon>Thermomonosporaceae</taxon>
        <taxon>Actinomadura</taxon>
    </lineage>
</organism>